<dbReference type="InterPro" id="IPR011990">
    <property type="entry name" value="TPR-like_helical_dom_sf"/>
</dbReference>
<dbReference type="Proteomes" id="UP001214530">
    <property type="component" value="Chromosome"/>
</dbReference>
<reference evidence="8" key="1">
    <citation type="submission" date="2023-03" db="EMBL/GenBank/DDBJ databases">
        <title>Andean soil-derived lignocellulolytic bacterial consortium as a source of novel taxa and putative plastic-active enzymes.</title>
        <authorList>
            <person name="Diaz-Garcia L."/>
            <person name="Chuvochina M."/>
            <person name="Feuerriegel G."/>
            <person name="Bunk B."/>
            <person name="Sproer C."/>
            <person name="Streit W.R."/>
            <person name="Rodriguez L.M."/>
            <person name="Overmann J."/>
            <person name="Jimenez D.J."/>
        </authorList>
    </citation>
    <scope>NUCLEOTIDE SEQUENCE</scope>
    <source>
        <strain evidence="8">MAG 3858</strain>
    </source>
</reference>
<evidence type="ECO:0000313" key="8">
    <source>
        <dbReference type="EMBL" id="WEK18991.1"/>
    </source>
</evidence>
<dbReference type="InterPro" id="IPR033985">
    <property type="entry name" value="SusD-like_N"/>
</dbReference>
<comment type="similarity">
    <text evidence="2">Belongs to the SusD family.</text>
</comment>
<feature type="domain" description="SusD-like N-terminal" evidence="7">
    <location>
        <begin position="23"/>
        <end position="240"/>
    </location>
</feature>
<dbReference type="Pfam" id="PF14322">
    <property type="entry name" value="SusD-like_3"/>
    <property type="match status" value="1"/>
</dbReference>
<evidence type="ECO:0000256" key="1">
    <source>
        <dbReference type="ARBA" id="ARBA00004442"/>
    </source>
</evidence>
<name>A0AAJ6B6Z9_9SPHI</name>
<dbReference type="Gene3D" id="1.25.40.390">
    <property type="match status" value="1"/>
</dbReference>
<sequence>MKRLIIKIGFLFLVTMTCSSCNKWLEIQPEDRFTEEQVFSNQQGFEDTMNGIYLRISGNSLYGDNLTLSLLDVLAQSYMVSSSIGPFKEVISYNYADKGVRARFDGIWNEAYTSIANINQLLVNLDRYSQNIPVHRAKIMKGELLGLRALLHFDLLKLYGPVYNSADSTDLSIPYYHKLGPEIGRFQPANKVMDFILSDIKAAEENLAADAIKTEGNSNYLNKYRFNYYANKALAARVYLWRNDKPNALKSAKEVIAASNLFPWVSAANITADFQSPDRIFSTELLFSVFTKDLYTNYNRLFYYELVTSDILATGSSAYLNDIYDNNSNDYRKDYIWKVPPLGVPFPAFFKYADVVDKKKNFRNTIPVIRLSEMYYIAAEAEPNAATALDYINTVRNHRGIPSLTTITSIDQEIRKEYIKEFYGEGQLWYYYKRKQITSVVSPNSNTTVSIPVNAFMFIMPDSEISNR</sequence>
<dbReference type="SUPFAM" id="SSF48452">
    <property type="entry name" value="TPR-like"/>
    <property type="match status" value="1"/>
</dbReference>
<protein>
    <submittedName>
        <fullName evidence="8">RagB/SusD family nutrient uptake outer membrane protein</fullName>
    </submittedName>
</protein>
<keyword evidence="5" id="KW-0998">Cell outer membrane</keyword>
<feature type="domain" description="RagB/SusD" evidence="6">
    <location>
        <begin position="327"/>
        <end position="446"/>
    </location>
</feature>
<dbReference type="InterPro" id="IPR012944">
    <property type="entry name" value="SusD_RagB_dom"/>
</dbReference>
<evidence type="ECO:0000256" key="4">
    <source>
        <dbReference type="ARBA" id="ARBA00023136"/>
    </source>
</evidence>
<dbReference type="Pfam" id="PF07980">
    <property type="entry name" value="SusD_RagB"/>
    <property type="match status" value="1"/>
</dbReference>
<organism evidence="8 9">
    <name type="scientific">Candidatus Pedobacter colombiensis</name>
    <dbReference type="NCBI Taxonomy" id="3121371"/>
    <lineage>
        <taxon>Bacteria</taxon>
        <taxon>Pseudomonadati</taxon>
        <taxon>Bacteroidota</taxon>
        <taxon>Sphingobacteriia</taxon>
        <taxon>Sphingobacteriales</taxon>
        <taxon>Sphingobacteriaceae</taxon>
        <taxon>Pedobacter</taxon>
    </lineage>
</organism>
<gene>
    <name evidence="8" type="ORF">P0Y49_19640</name>
</gene>
<keyword evidence="3" id="KW-0732">Signal</keyword>
<proteinExistence type="inferred from homology"/>
<comment type="subcellular location">
    <subcellularLocation>
        <location evidence="1">Cell outer membrane</location>
    </subcellularLocation>
</comment>
<evidence type="ECO:0000256" key="5">
    <source>
        <dbReference type="ARBA" id="ARBA00023237"/>
    </source>
</evidence>
<evidence type="ECO:0000256" key="2">
    <source>
        <dbReference type="ARBA" id="ARBA00006275"/>
    </source>
</evidence>
<evidence type="ECO:0000259" key="6">
    <source>
        <dbReference type="Pfam" id="PF07980"/>
    </source>
</evidence>
<keyword evidence="4" id="KW-0472">Membrane</keyword>
<dbReference type="EMBL" id="CP119313">
    <property type="protein sequence ID" value="WEK18991.1"/>
    <property type="molecule type" value="Genomic_DNA"/>
</dbReference>
<evidence type="ECO:0000256" key="3">
    <source>
        <dbReference type="ARBA" id="ARBA00022729"/>
    </source>
</evidence>
<accession>A0AAJ6B6Z9</accession>
<dbReference type="GO" id="GO:0009279">
    <property type="term" value="C:cell outer membrane"/>
    <property type="evidence" value="ECO:0007669"/>
    <property type="project" value="UniProtKB-SubCell"/>
</dbReference>
<dbReference type="AlphaFoldDB" id="A0AAJ6B6Z9"/>
<evidence type="ECO:0000313" key="9">
    <source>
        <dbReference type="Proteomes" id="UP001214530"/>
    </source>
</evidence>
<evidence type="ECO:0000259" key="7">
    <source>
        <dbReference type="Pfam" id="PF14322"/>
    </source>
</evidence>